<keyword evidence="1" id="KW-0732">Signal</keyword>
<sequence length="129" mass="13661">MMKVAVMMGLALAAITPGMAQAASEPQDVVVVGVPDSSLAAKALSAGRFEDARRKLAAMPVYGENDPARLINLGNAYAGLGRMGQAREAYRAARFAPEVTLVLANGAEESSRDVALRALDRLNPRYAMR</sequence>
<name>A0ABT8ZPX5_9SPHN</name>
<comment type="caution">
    <text evidence="2">The sequence shown here is derived from an EMBL/GenBank/DDBJ whole genome shotgun (WGS) entry which is preliminary data.</text>
</comment>
<feature type="signal peptide" evidence="1">
    <location>
        <begin position="1"/>
        <end position="22"/>
    </location>
</feature>
<reference evidence="2" key="1">
    <citation type="submission" date="2023-07" db="EMBL/GenBank/DDBJ databases">
        <title>Bacterial whole genome sequence for Sphingobium sp. HBC34.</title>
        <authorList>
            <person name="Le V."/>
            <person name="Ko S.-R."/>
            <person name="Ahn C.-Y."/>
            <person name="Oh H.-M."/>
        </authorList>
    </citation>
    <scope>NUCLEOTIDE SEQUENCE</scope>
    <source>
        <strain evidence="2">HBC34</strain>
    </source>
</reference>
<gene>
    <name evidence="2" type="ORF">Q4610_13815</name>
</gene>
<evidence type="ECO:0000313" key="3">
    <source>
        <dbReference type="Proteomes" id="UP001176471"/>
    </source>
</evidence>
<keyword evidence="3" id="KW-1185">Reference proteome</keyword>
<evidence type="ECO:0000256" key="1">
    <source>
        <dbReference type="SAM" id="SignalP"/>
    </source>
</evidence>
<accession>A0ABT8ZPX5</accession>
<organism evidence="2 3">
    <name type="scientific">Sphingobium cyanobacteriorum</name>
    <dbReference type="NCBI Taxonomy" id="3063954"/>
    <lineage>
        <taxon>Bacteria</taxon>
        <taxon>Pseudomonadati</taxon>
        <taxon>Pseudomonadota</taxon>
        <taxon>Alphaproteobacteria</taxon>
        <taxon>Sphingomonadales</taxon>
        <taxon>Sphingomonadaceae</taxon>
        <taxon>Sphingobium</taxon>
    </lineage>
</organism>
<dbReference type="Proteomes" id="UP001176471">
    <property type="component" value="Unassembled WGS sequence"/>
</dbReference>
<dbReference type="Gene3D" id="1.25.40.10">
    <property type="entry name" value="Tetratricopeptide repeat domain"/>
    <property type="match status" value="1"/>
</dbReference>
<feature type="chain" id="PRO_5047335446" evidence="1">
    <location>
        <begin position="23"/>
        <end position="129"/>
    </location>
</feature>
<evidence type="ECO:0000313" key="2">
    <source>
        <dbReference type="EMBL" id="MDO7836123.1"/>
    </source>
</evidence>
<dbReference type="SUPFAM" id="SSF48452">
    <property type="entry name" value="TPR-like"/>
    <property type="match status" value="1"/>
</dbReference>
<proteinExistence type="predicted"/>
<dbReference type="InterPro" id="IPR011990">
    <property type="entry name" value="TPR-like_helical_dom_sf"/>
</dbReference>
<dbReference type="EMBL" id="JAUQOM010000007">
    <property type="protein sequence ID" value="MDO7836123.1"/>
    <property type="molecule type" value="Genomic_DNA"/>
</dbReference>
<protein>
    <submittedName>
        <fullName evidence="2">Tetratricopeptide repeat protein</fullName>
    </submittedName>
</protein>